<feature type="transmembrane region" description="Helical" evidence="11">
    <location>
        <begin position="121"/>
        <end position="140"/>
    </location>
</feature>
<dbReference type="AlphaFoldDB" id="A0AAV6Y4K5"/>
<keyword evidence="4" id="KW-0633">Potassium transport</keyword>
<evidence type="ECO:0000256" key="6">
    <source>
        <dbReference type="ARBA" id="ARBA00022958"/>
    </source>
</evidence>
<evidence type="ECO:0000256" key="8">
    <source>
        <dbReference type="ARBA" id="ARBA00023065"/>
    </source>
</evidence>
<evidence type="ECO:0000256" key="7">
    <source>
        <dbReference type="ARBA" id="ARBA00022989"/>
    </source>
</evidence>
<evidence type="ECO:0000256" key="10">
    <source>
        <dbReference type="SAM" id="MobiDB-lite"/>
    </source>
</evidence>
<evidence type="ECO:0000256" key="3">
    <source>
        <dbReference type="ARBA" id="ARBA00022448"/>
    </source>
</evidence>
<dbReference type="EMBL" id="WHWC01000002">
    <property type="protein sequence ID" value="KAG8387942.1"/>
    <property type="molecule type" value="Genomic_DNA"/>
</dbReference>
<dbReference type="PANTHER" id="PTHR30540">
    <property type="entry name" value="OSMOTIC STRESS POTASSIUM TRANSPORTER"/>
    <property type="match status" value="1"/>
</dbReference>
<gene>
    <name evidence="14" type="ORF">BUALT_Bualt02G0073700</name>
</gene>
<comment type="caution">
    <text evidence="14">The sequence shown here is derived from an EMBL/GenBank/DDBJ whole genome shotgun (WGS) entry which is preliminary data.</text>
</comment>
<keyword evidence="9 11" id="KW-0472">Membrane</keyword>
<evidence type="ECO:0000256" key="11">
    <source>
        <dbReference type="SAM" id="Phobius"/>
    </source>
</evidence>
<feature type="transmembrane region" description="Helical" evidence="11">
    <location>
        <begin position="78"/>
        <end position="101"/>
    </location>
</feature>
<keyword evidence="6" id="KW-0630">Potassium</keyword>
<protein>
    <submittedName>
        <fullName evidence="14">Uncharacterized protein</fullName>
    </submittedName>
</protein>
<feature type="domain" description="K+ potassium transporter integral membrane" evidence="12">
    <location>
        <begin position="63"/>
        <end position="117"/>
    </location>
</feature>
<evidence type="ECO:0000256" key="2">
    <source>
        <dbReference type="ARBA" id="ARBA00008440"/>
    </source>
</evidence>
<feature type="compositionally biased region" description="Basic and acidic residues" evidence="10">
    <location>
        <begin position="1"/>
        <end position="24"/>
    </location>
</feature>
<evidence type="ECO:0000256" key="1">
    <source>
        <dbReference type="ARBA" id="ARBA00004651"/>
    </source>
</evidence>
<dbReference type="Pfam" id="PF02705">
    <property type="entry name" value="K_trans"/>
    <property type="match status" value="1"/>
</dbReference>
<feature type="region of interest" description="Disordered" evidence="10">
    <location>
        <begin position="1"/>
        <end position="27"/>
    </location>
</feature>
<feature type="domain" description="K+ potassium transporter C-terminal" evidence="13">
    <location>
        <begin position="210"/>
        <end position="391"/>
    </location>
</feature>
<comment type="subcellular location">
    <subcellularLocation>
        <location evidence="1">Cell membrane</location>
        <topology evidence="1">Multi-pass membrane protein</topology>
    </subcellularLocation>
</comment>
<evidence type="ECO:0000259" key="13">
    <source>
        <dbReference type="Pfam" id="PF22776"/>
    </source>
</evidence>
<feature type="transmembrane region" description="Helical" evidence="11">
    <location>
        <begin position="160"/>
        <end position="176"/>
    </location>
</feature>
<organism evidence="14 15">
    <name type="scientific">Buddleja alternifolia</name>
    <dbReference type="NCBI Taxonomy" id="168488"/>
    <lineage>
        <taxon>Eukaryota</taxon>
        <taxon>Viridiplantae</taxon>
        <taxon>Streptophyta</taxon>
        <taxon>Embryophyta</taxon>
        <taxon>Tracheophyta</taxon>
        <taxon>Spermatophyta</taxon>
        <taxon>Magnoliopsida</taxon>
        <taxon>eudicotyledons</taxon>
        <taxon>Gunneridae</taxon>
        <taxon>Pentapetalae</taxon>
        <taxon>asterids</taxon>
        <taxon>lamiids</taxon>
        <taxon>Lamiales</taxon>
        <taxon>Scrophulariaceae</taxon>
        <taxon>Buddlejeae</taxon>
        <taxon>Buddleja</taxon>
    </lineage>
</organism>
<dbReference type="InterPro" id="IPR003855">
    <property type="entry name" value="K+_transporter"/>
</dbReference>
<comment type="similarity">
    <text evidence="2">Belongs to the HAK/KUP transporter (TC 2.A.72.3) family.</text>
</comment>
<dbReference type="InterPro" id="IPR053952">
    <property type="entry name" value="K_trans_C"/>
</dbReference>
<reference evidence="14" key="1">
    <citation type="submission" date="2019-10" db="EMBL/GenBank/DDBJ databases">
        <authorList>
            <person name="Zhang R."/>
            <person name="Pan Y."/>
            <person name="Wang J."/>
            <person name="Ma R."/>
            <person name="Yu S."/>
        </authorList>
    </citation>
    <scope>NUCLEOTIDE SEQUENCE</scope>
    <source>
        <strain evidence="14">LA-IB0</strain>
        <tissue evidence="14">Leaf</tissue>
    </source>
</reference>
<keyword evidence="15" id="KW-1185">Reference proteome</keyword>
<evidence type="ECO:0000256" key="4">
    <source>
        <dbReference type="ARBA" id="ARBA00022538"/>
    </source>
</evidence>
<evidence type="ECO:0000313" key="14">
    <source>
        <dbReference type="EMBL" id="KAG8387942.1"/>
    </source>
</evidence>
<keyword evidence="5 11" id="KW-0812">Transmembrane</keyword>
<evidence type="ECO:0000313" key="15">
    <source>
        <dbReference type="Proteomes" id="UP000826271"/>
    </source>
</evidence>
<proteinExistence type="inferred from homology"/>
<evidence type="ECO:0000259" key="12">
    <source>
        <dbReference type="Pfam" id="PF02705"/>
    </source>
</evidence>
<dbReference type="InterPro" id="IPR053951">
    <property type="entry name" value="K_trans_N"/>
</dbReference>
<evidence type="ECO:0000256" key="5">
    <source>
        <dbReference type="ARBA" id="ARBA00022692"/>
    </source>
</evidence>
<name>A0AAV6Y4K5_9LAMI</name>
<accession>A0AAV6Y4K5</accession>
<dbReference type="PANTHER" id="PTHR30540:SF87">
    <property type="entry name" value="POTASSIUM TRANSPORTER"/>
    <property type="match status" value="1"/>
</dbReference>
<dbReference type="Proteomes" id="UP000826271">
    <property type="component" value="Unassembled WGS sequence"/>
</dbReference>
<dbReference type="Pfam" id="PF22776">
    <property type="entry name" value="K_trans_C"/>
    <property type="match status" value="1"/>
</dbReference>
<keyword evidence="3" id="KW-0813">Transport</keyword>
<dbReference type="GO" id="GO:0015079">
    <property type="term" value="F:potassium ion transmembrane transporter activity"/>
    <property type="evidence" value="ECO:0007669"/>
    <property type="project" value="InterPro"/>
</dbReference>
<keyword evidence="7 11" id="KW-1133">Transmembrane helix</keyword>
<dbReference type="GO" id="GO:0005886">
    <property type="term" value="C:plasma membrane"/>
    <property type="evidence" value="ECO:0007669"/>
    <property type="project" value="UniProtKB-SubCell"/>
</dbReference>
<keyword evidence="8" id="KW-0406">Ion transport</keyword>
<sequence>MSSITEHEEFTSTREEEKTQEQFNRKKLSSTKLRRYDSLDIESGKVGSRYNQNNHGAVAKVETEALFADVGHFSVRSIQISMCIVTYPALILAYMGQASFLRKNELLVADTFYKSIPGQVYVPEINYLLMLACVCVTLGFRTTEKIGNVYVLYKFDQGGYLPLTFAMILMSIMYIWNNVYRKKYYFELDNKISQKKVQEIIEHTNSQRLPGLAVFYSDLVHGMPPIFKHYIENVPALHSVLIFVPFKSLPISKVPIEERFLLRRVQPKDLQVFRCVVCYGYNDVHNEQEPFEILLSKKLKEFILEDYHIGSDMTHTSVGEVEKEDESGEDVIQCDDEHVSIEREKDVEYLDKALWAGVLHLVGEHEVVAARGSNIGKRVLIDYAYKFLDKKFKAK</sequence>
<evidence type="ECO:0000256" key="9">
    <source>
        <dbReference type="ARBA" id="ARBA00023136"/>
    </source>
</evidence>